<comment type="caution">
    <text evidence="1">The sequence shown here is derived from an EMBL/GenBank/DDBJ whole genome shotgun (WGS) entry which is preliminary data.</text>
</comment>
<reference evidence="1" key="1">
    <citation type="journal article" date="2015" name="Nature">
        <title>Complex archaea that bridge the gap between prokaryotes and eukaryotes.</title>
        <authorList>
            <person name="Spang A."/>
            <person name="Saw J.H."/>
            <person name="Jorgensen S.L."/>
            <person name="Zaremba-Niedzwiedzka K."/>
            <person name="Martijn J."/>
            <person name="Lind A.E."/>
            <person name="van Eijk R."/>
            <person name="Schleper C."/>
            <person name="Guy L."/>
            <person name="Ettema T.J."/>
        </authorList>
    </citation>
    <scope>NUCLEOTIDE SEQUENCE</scope>
</reference>
<sequence length="175" mass="18640">MIVTGIFKALCVTSALGLASMPVLAHAASWYKDTFGDSTYSGQILLNNGMGSESTFERYDSSATAPLWGTSVVQSPIVVASASQMELDISMMRTGVEATKYLCDAGQDWNVTLSVTNFCANGVAHDISGVRLSVDDIDATTWKPLMHVHVAGYGWLEVSNSDCGVVEAKQFCTAP</sequence>
<evidence type="ECO:0000313" key="1">
    <source>
        <dbReference type="EMBL" id="KKN80592.1"/>
    </source>
</evidence>
<organism evidence="1">
    <name type="scientific">marine sediment metagenome</name>
    <dbReference type="NCBI Taxonomy" id="412755"/>
    <lineage>
        <taxon>unclassified sequences</taxon>
        <taxon>metagenomes</taxon>
        <taxon>ecological metagenomes</taxon>
    </lineage>
</organism>
<gene>
    <name evidence="1" type="ORF">LCGC14_0328110</name>
</gene>
<proteinExistence type="predicted"/>
<dbReference type="EMBL" id="LAZR01000228">
    <property type="protein sequence ID" value="KKN80592.1"/>
    <property type="molecule type" value="Genomic_DNA"/>
</dbReference>
<name>A0A0F9TZY0_9ZZZZ</name>
<accession>A0A0F9TZY0</accession>
<protein>
    <submittedName>
        <fullName evidence="1">Uncharacterized protein</fullName>
    </submittedName>
</protein>
<dbReference type="AlphaFoldDB" id="A0A0F9TZY0"/>